<reference evidence="10" key="1">
    <citation type="journal article" date="2013" name="Nature">
        <title>Pan genome of the phytoplankton Emiliania underpins its global distribution.</title>
        <authorList>
            <person name="Read B.A."/>
            <person name="Kegel J."/>
            <person name="Klute M.J."/>
            <person name="Kuo A."/>
            <person name="Lefebvre S.C."/>
            <person name="Maumus F."/>
            <person name="Mayer C."/>
            <person name="Miller J."/>
            <person name="Monier A."/>
            <person name="Salamov A."/>
            <person name="Young J."/>
            <person name="Aguilar M."/>
            <person name="Claverie J.M."/>
            <person name="Frickenhaus S."/>
            <person name="Gonzalez K."/>
            <person name="Herman E.K."/>
            <person name="Lin Y.C."/>
            <person name="Napier J."/>
            <person name="Ogata H."/>
            <person name="Sarno A.F."/>
            <person name="Shmutz J."/>
            <person name="Schroeder D."/>
            <person name="de Vargas C."/>
            <person name="Verret F."/>
            <person name="von Dassow P."/>
            <person name="Valentin K."/>
            <person name="Van de Peer Y."/>
            <person name="Wheeler G."/>
            <person name="Dacks J.B."/>
            <person name="Delwiche C.F."/>
            <person name="Dyhrman S.T."/>
            <person name="Glockner G."/>
            <person name="John U."/>
            <person name="Richards T."/>
            <person name="Worden A.Z."/>
            <person name="Zhang X."/>
            <person name="Grigoriev I.V."/>
            <person name="Allen A.E."/>
            <person name="Bidle K."/>
            <person name="Borodovsky M."/>
            <person name="Bowler C."/>
            <person name="Brownlee C."/>
            <person name="Cock J.M."/>
            <person name="Elias M."/>
            <person name="Gladyshev V.N."/>
            <person name="Groth M."/>
            <person name="Guda C."/>
            <person name="Hadaegh A."/>
            <person name="Iglesias-Rodriguez M.D."/>
            <person name="Jenkins J."/>
            <person name="Jones B.M."/>
            <person name="Lawson T."/>
            <person name="Leese F."/>
            <person name="Lindquist E."/>
            <person name="Lobanov A."/>
            <person name="Lomsadze A."/>
            <person name="Malik S.B."/>
            <person name="Marsh M.E."/>
            <person name="Mackinder L."/>
            <person name="Mock T."/>
            <person name="Mueller-Roeber B."/>
            <person name="Pagarete A."/>
            <person name="Parker M."/>
            <person name="Probert I."/>
            <person name="Quesneville H."/>
            <person name="Raines C."/>
            <person name="Rensing S.A."/>
            <person name="Riano-Pachon D.M."/>
            <person name="Richier S."/>
            <person name="Rokitta S."/>
            <person name="Shiraiwa Y."/>
            <person name="Soanes D.M."/>
            <person name="van der Giezen M."/>
            <person name="Wahlund T.M."/>
            <person name="Williams B."/>
            <person name="Wilson W."/>
            <person name="Wolfe G."/>
            <person name="Wurch L.L."/>
        </authorList>
    </citation>
    <scope>NUCLEOTIDE SEQUENCE</scope>
</reference>
<keyword evidence="6 7" id="KW-0012">Acyltransferase</keyword>
<keyword evidence="2 7" id="KW-0808">Transferase</keyword>
<feature type="transmembrane region" description="Helical" evidence="7">
    <location>
        <begin position="41"/>
        <end position="59"/>
    </location>
</feature>
<dbReference type="STRING" id="2903.R1BG07"/>
<name>A0A0D3IBQ8_EMIH1</name>
<protein>
    <recommendedName>
        <fullName evidence="7">Palmitoyltransferase</fullName>
        <ecNumber evidence="7">2.3.1.225</ecNumber>
    </recommendedName>
</protein>
<comment type="catalytic activity">
    <reaction evidence="7">
        <text>L-cysteinyl-[protein] + hexadecanoyl-CoA = S-hexadecanoyl-L-cysteinyl-[protein] + CoA</text>
        <dbReference type="Rhea" id="RHEA:36683"/>
        <dbReference type="Rhea" id="RHEA-COMP:10131"/>
        <dbReference type="Rhea" id="RHEA-COMP:11032"/>
        <dbReference type="ChEBI" id="CHEBI:29950"/>
        <dbReference type="ChEBI" id="CHEBI:57287"/>
        <dbReference type="ChEBI" id="CHEBI:57379"/>
        <dbReference type="ChEBI" id="CHEBI:74151"/>
        <dbReference type="EC" id="2.3.1.225"/>
    </reaction>
</comment>
<comment type="similarity">
    <text evidence="7">Belongs to the DHHC palmitoyltransferase family.</text>
</comment>
<organism evidence="9 10">
    <name type="scientific">Emiliania huxleyi (strain CCMP1516)</name>
    <dbReference type="NCBI Taxonomy" id="280463"/>
    <lineage>
        <taxon>Eukaryota</taxon>
        <taxon>Haptista</taxon>
        <taxon>Haptophyta</taxon>
        <taxon>Prymnesiophyceae</taxon>
        <taxon>Isochrysidales</taxon>
        <taxon>Noelaerhabdaceae</taxon>
        <taxon>Emiliania</taxon>
    </lineage>
</organism>
<proteinExistence type="inferred from homology"/>
<dbReference type="RefSeq" id="XP_005761122.1">
    <property type="nucleotide sequence ID" value="XM_005761065.1"/>
</dbReference>
<evidence type="ECO:0000256" key="4">
    <source>
        <dbReference type="ARBA" id="ARBA00022989"/>
    </source>
</evidence>
<dbReference type="PaxDb" id="2903-EOD08693"/>
<dbReference type="PANTHER" id="PTHR12246">
    <property type="entry name" value="PALMITOYLTRANSFERASE ZDHHC16"/>
    <property type="match status" value="1"/>
</dbReference>
<evidence type="ECO:0000256" key="2">
    <source>
        <dbReference type="ARBA" id="ARBA00022679"/>
    </source>
</evidence>
<dbReference type="AlphaFoldDB" id="A0A0D3IBQ8"/>
<accession>A0A0D3IBQ8</accession>
<keyword evidence="10" id="KW-1185">Reference proteome</keyword>
<dbReference type="EnsemblProtists" id="EOD08693">
    <property type="protein sequence ID" value="EOD08693"/>
    <property type="gene ID" value="EMIHUDRAFT_258191"/>
</dbReference>
<dbReference type="KEGG" id="ehx:EMIHUDRAFT_258191"/>
<dbReference type="InterPro" id="IPR001594">
    <property type="entry name" value="Palmitoyltrfase_DHHC"/>
</dbReference>
<dbReference type="InterPro" id="IPR039859">
    <property type="entry name" value="PFA4/ZDH16/20/ERF2-like"/>
</dbReference>
<evidence type="ECO:0000256" key="1">
    <source>
        <dbReference type="ARBA" id="ARBA00004141"/>
    </source>
</evidence>
<dbReference type="Pfam" id="PF01529">
    <property type="entry name" value="DHHC"/>
    <property type="match status" value="1"/>
</dbReference>
<evidence type="ECO:0000256" key="3">
    <source>
        <dbReference type="ARBA" id="ARBA00022692"/>
    </source>
</evidence>
<evidence type="ECO:0000256" key="6">
    <source>
        <dbReference type="ARBA" id="ARBA00023315"/>
    </source>
</evidence>
<evidence type="ECO:0000256" key="7">
    <source>
        <dbReference type="RuleBase" id="RU079119"/>
    </source>
</evidence>
<dbReference type="GO" id="GO:0019706">
    <property type="term" value="F:protein-cysteine S-palmitoyltransferase activity"/>
    <property type="evidence" value="ECO:0007669"/>
    <property type="project" value="UniProtKB-EC"/>
</dbReference>
<dbReference type="GeneID" id="17254845"/>
<dbReference type="HOGENOM" id="CLU_1551687_0_0_1"/>
<dbReference type="PROSITE" id="PS50216">
    <property type="entry name" value="DHHC"/>
    <property type="match status" value="1"/>
</dbReference>
<feature type="transmembrane region" description="Helical" evidence="7">
    <location>
        <begin position="65"/>
        <end position="86"/>
    </location>
</feature>
<sequence>MDEIELARLASAQPAQPRLDYDPAPCACAPCSAYRACVSPMFLVVWGIVAVNYLPYVVWYPLRTASWSCCIVVFHALVGLLLASYLMTVFTDPGTVPPEWHRAVAADRRLAADHRYCTKSGLYRPLRSHYCSVTRRVVLNLDHFCPWVVNAVGFYNRKFFVLFLLYTLLSCSW</sequence>
<dbReference type="eggNOG" id="KOG1315">
    <property type="taxonomic scope" value="Eukaryota"/>
</dbReference>
<evidence type="ECO:0000256" key="5">
    <source>
        <dbReference type="ARBA" id="ARBA00023136"/>
    </source>
</evidence>
<keyword evidence="5 7" id="KW-0472">Membrane</keyword>
<evidence type="ECO:0000313" key="9">
    <source>
        <dbReference type="EnsemblProtists" id="EOD08693"/>
    </source>
</evidence>
<comment type="subcellular location">
    <subcellularLocation>
        <location evidence="1">Membrane</location>
        <topology evidence="1">Multi-pass membrane protein</topology>
    </subcellularLocation>
</comment>
<evidence type="ECO:0000313" key="10">
    <source>
        <dbReference type="Proteomes" id="UP000013827"/>
    </source>
</evidence>
<reference evidence="9" key="2">
    <citation type="submission" date="2024-10" db="UniProtKB">
        <authorList>
            <consortium name="EnsemblProtists"/>
        </authorList>
    </citation>
    <scope>IDENTIFICATION</scope>
</reference>
<dbReference type="GO" id="GO:0016020">
    <property type="term" value="C:membrane"/>
    <property type="evidence" value="ECO:0007669"/>
    <property type="project" value="UniProtKB-SubCell"/>
</dbReference>
<dbReference type="EC" id="2.3.1.225" evidence="7"/>
<feature type="domain" description="Palmitoyltransferase DHHC" evidence="8">
    <location>
        <begin position="113"/>
        <end position="173"/>
    </location>
</feature>
<dbReference type="Proteomes" id="UP000013827">
    <property type="component" value="Unassembled WGS sequence"/>
</dbReference>
<evidence type="ECO:0000259" key="8">
    <source>
        <dbReference type="Pfam" id="PF01529"/>
    </source>
</evidence>
<keyword evidence="3 7" id="KW-0812">Transmembrane</keyword>
<comment type="domain">
    <text evidence="7">The DHHC domain is required for palmitoyltransferase activity.</text>
</comment>
<keyword evidence="4 7" id="KW-1133">Transmembrane helix</keyword>